<reference evidence="8" key="1">
    <citation type="submission" date="2016-10" db="EMBL/GenBank/DDBJ databases">
        <authorList>
            <person name="Varghese N."/>
            <person name="Submissions S."/>
        </authorList>
    </citation>
    <scope>NUCLEOTIDE SEQUENCE [LARGE SCALE GENOMIC DNA]</scope>
    <source>
        <strain evidence="8">DSM 13234</strain>
    </source>
</reference>
<evidence type="ECO:0000313" key="8">
    <source>
        <dbReference type="Proteomes" id="UP000182983"/>
    </source>
</evidence>
<keyword evidence="4" id="KW-0812">Transmembrane</keyword>
<keyword evidence="1 3" id="KW-0807">Transducer</keyword>
<dbReference type="PROSITE" id="PS50111">
    <property type="entry name" value="CHEMOTAXIS_TRANSDUC_2"/>
    <property type="match status" value="1"/>
</dbReference>
<dbReference type="GO" id="GO:0007165">
    <property type="term" value="P:signal transduction"/>
    <property type="evidence" value="ECO:0007669"/>
    <property type="project" value="UniProtKB-KW"/>
</dbReference>
<evidence type="ECO:0000256" key="3">
    <source>
        <dbReference type="PROSITE-ProRule" id="PRU00284"/>
    </source>
</evidence>
<dbReference type="SUPFAM" id="SSF58104">
    <property type="entry name" value="Methyl-accepting chemotaxis protein (MCP) signaling domain"/>
    <property type="match status" value="1"/>
</dbReference>
<gene>
    <name evidence="7" type="ORF">SAMN04244559_02090</name>
</gene>
<name>A0A1H6HX53_MAGFU</name>
<dbReference type="GO" id="GO:0016020">
    <property type="term" value="C:membrane"/>
    <property type="evidence" value="ECO:0007669"/>
    <property type="project" value="InterPro"/>
</dbReference>
<dbReference type="EMBL" id="FNWO01000007">
    <property type="protein sequence ID" value="SEH38781.1"/>
    <property type="molecule type" value="Genomic_DNA"/>
</dbReference>
<dbReference type="Gene3D" id="1.10.287.950">
    <property type="entry name" value="Methyl-accepting chemotaxis protein"/>
    <property type="match status" value="1"/>
</dbReference>
<dbReference type="SMART" id="SM00283">
    <property type="entry name" value="MA"/>
    <property type="match status" value="1"/>
</dbReference>
<dbReference type="PANTHER" id="PTHR32089:SF112">
    <property type="entry name" value="LYSOZYME-LIKE PROTEIN-RELATED"/>
    <property type="match status" value="1"/>
</dbReference>
<protein>
    <submittedName>
        <fullName evidence="7">Methyl-accepting chemotaxis protein</fullName>
    </submittedName>
</protein>
<evidence type="ECO:0000313" key="7">
    <source>
        <dbReference type="EMBL" id="SEH38781.1"/>
    </source>
</evidence>
<evidence type="ECO:0000256" key="4">
    <source>
        <dbReference type="SAM" id="Phobius"/>
    </source>
</evidence>
<evidence type="ECO:0000256" key="2">
    <source>
        <dbReference type="ARBA" id="ARBA00029447"/>
    </source>
</evidence>
<dbReference type="InterPro" id="IPR004089">
    <property type="entry name" value="MCPsignal_dom"/>
</dbReference>
<accession>A0A1H6HX53</accession>
<feature type="domain" description="Methyl-accepting transducer" evidence="5">
    <location>
        <begin position="298"/>
        <end position="531"/>
    </location>
</feature>
<evidence type="ECO:0000259" key="6">
    <source>
        <dbReference type="PROSITE" id="PS50885"/>
    </source>
</evidence>
<feature type="transmembrane region" description="Helical" evidence="4">
    <location>
        <begin position="189"/>
        <end position="210"/>
    </location>
</feature>
<dbReference type="AlphaFoldDB" id="A0A1H6HX53"/>
<sequence length="560" mass="58174">MSLTIRGKLFVLGAAVSVALAGISGGWWLAFNTLKVNGPIYAQVVQAKDLVADILPPPEYIIESYLTTATALDETPSGIAAARDSFARLRRDYDDRHAVWAAAGLEGKIADDLLKRSYLPAQRFFVTAESVFFPALEQGDRAAALASFADLTALYREHRAAIDDVVVAANAMGKATEEKAAATESSVKLAVIAVTVILAGLALVLIALVARSISGQIASTVATMRRLSDGDTGIEVPGANRTDEFGAIARALVVFKDNIIANARMEAEAKETARLQSARRSADMHATAASFEATVNAKVAEVSGASDAICAIAEKMVNRSEHSGSNSLAVGEAARVTNQRAALAAEATRQLALAVNEIATQVAHSSEISAQAVASVDSTAQRMTGLAQSVQSIGEVVKLISDIAAQTNLLALNATIEAARAGEAGKGFAVVAGEVKHLANQTAKATEDISRQVAEIQASTLDMGHSIEGVVGVIRTLDEVSAAIASAVQQQEASTREISGNIDEVARQAATVSKSVGALSKSSALACAGTVRVIWSADSLTEAVEHLTSEAEAFLASVRA</sequence>
<dbReference type="Pfam" id="PF00672">
    <property type="entry name" value="HAMP"/>
    <property type="match status" value="1"/>
</dbReference>
<dbReference type="Pfam" id="PF00015">
    <property type="entry name" value="MCPsignal"/>
    <property type="match status" value="1"/>
</dbReference>
<evidence type="ECO:0000256" key="1">
    <source>
        <dbReference type="ARBA" id="ARBA00023224"/>
    </source>
</evidence>
<keyword evidence="4" id="KW-1133">Transmembrane helix</keyword>
<keyword evidence="8" id="KW-1185">Reference proteome</keyword>
<dbReference type="Gene3D" id="6.10.340.10">
    <property type="match status" value="1"/>
</dbReference>
<dbReference type="RefSeq" id="WP_074768260.1">
    <property type="nucleotide sequence ID" value="NZ_FNWO01000007.1"/>
</dbReference>
<dbReference type="PANTHER" id="PTHR32089">
    <property type="entry name" value="METHYL-ACCEPTING CHEMOTAXIS PROTEIN MCPB"/>
    <property type="match status" value="1"/>
</dbReference>
<dbReference type="SMART" id="SM00304">
    <property type="entry name" value="HAMP"/>
    <property type="match status" value="1"/>
</dbReference>
<evidence type="ECO:0000259" key="5">
    <source>
        <dbReference type="PROSITE" id="PS50111"/>
    </source>
</evidence>
<comment type="similarity">
    <text evidence="2">Belongs to the methyl-accepting chemotaxis (MCP) protein family.</text>
</comment>
<dbReference type="PROSITE" id="PS50885">
    <property type="entry name" value="HAMP"/>
    <property type="match status" value="1"/>
</dbReference>
<organism evidence="7 8">
    <name type="scientific">Magnetospirillum fulvum</name>
    <name type="common">Rhodospirillum fulvum</name>
    <dbReference type="NCBI Taxonomy" id="1082"/>
    <lineage>
        <taxon>Bacteria</taxon>
        <taxon>Pseudomonadati</taxon>
        <taxon>Pseudomonadota</taxon>
        <taxon>Alphaproteobacteria</taxon>
        <taxon>Rhodospirillales</taxon>
        <taxon>Rhodospirillaceae</taxon>
        <taxon>Magnetospirillum</taxon>
    </lineage>
</organism>
<feature type="domain" description="HAMP" evidence="6">
    <location>
        <begin position="211"/>
        <end position="264"/>
    </location>
</feature>
<dbReference type="Proteomes" id="UP000182983">
    <property type="component" value="Unassembled WGS sequence"/>
</dbReference>
<proteinExistence type="inferred from homology"/>
<keyword evidence="4" id="KW-0472">Membrane</keyword>
<dbReference type="InterPro" id="IPR003660">
    <property type="entry name" value="HAMP_dom"/>
</dbReference>
<dbReference type="OrthoDB" id="3378718at2"/>